<name>A0A2S7X1Y2_9GAMM</name>
<sequence>MYNINTHYKFIAARFLLELNTAYLSKLFGVPLSKINRMEANTCNIPAFYSYALNNLISQEENSKGIYKSLENDDLESFCRKIDKASKINRLSCSKCHSRKLHVMKIKEGIYFIECMKCKKTMYSSKDSAVRYYSWQNRGIYLSHYLYTKKQTPIDLK</sequence>
<accession>A0A2S7X1Y2</accession>
<dbReference type="OrthoDB" id="5871769at2"/>
<organism evidence="1 2">
    <name type="scientific">Aliivibrio sifiae</name>
    <dbReference type="NCBI Taxonomy" id="566293"/>
    <lineage>
        <taxon>Bacteria</taxon>
        <taxon>Pseudomonadati</taxon>
        <taxon>Pseudomonadota</taxon>
        <taxon>Gammaproteobacteria</taxon>
        <taxon>Vibrionales</taxon>
        <taxon>Vibrionaceae</taxon>
        <taxon>Aliivibrio</taxon>
    </lineage>
</organism>
<dbReference type="Proteomes" id="UP000239263">
    <property type="component" value="Unassembled WGS sequence"/>
</dbReference>
<protein>
    <submittedName>
        <fullName evidence="1">Uncharacterized protein</fullName>
    </submittedName>
</protein>
<dbReference type="RefSeq" id="WP_105055670.1">
    <property type="nucleotide sequence ID" value="NZ_CAWNRT010000002.1"/>
</dbReference>
<evidence type="ECO:0000313" key="1">
    <source>
        <dbReference type="EMBL" id="PQJ84182.1"/>
    </source>
</evidence>
<evidence type="ECO:0000313" key="2">
    <source>
        <dbReference type="Proteomes" id="UP000239263"/>
    </source>
</evidence>
<dbReference type="AlphaFoldDB" id="A0A2S7X1Y2"/>
<dbReference type="EMBL" id="MSCO01000002">
    <property type="protein sequence ID" value="PQJ84182.1"/>
    <property type="molecule type" value="Genomic_DNA"/>
</dbReference>
<comment type="caution">
    <text evidence="1">The sequence shown here is derived from an EMBL/GenBank/DDBJ whole genome shotgun (WGS) entry which is preliminary data.</text>
</comment>
<reference evidence="1 2" key="1">
    <citation type="submission" date="2016-12" db="EMBL/GenBank/DDBJ databases">
        <title>Diversity of luminous bacteria.</title>
        <authorList>
            <person name="Yoshizawa S."/>
            <person name="Kogure K."/>
        </authorList>
    </citation>
    <scope>NUCLEOTIDE SEQUENCE [LARGE SCALE GENOMIC DNA]</scope>
    <source>
        <strain evidence="1 2">ATCC 33715</strain>
    </source>
</reference>
<proteinExistence type="predicted"/>
<gene>
    <name evidence="1" type="ORF">BTO22_11540</name>
</gene>